<keyword evidence="1" id="KW-1133">Transmembrane helix</keyword>
<keyword evidence="1" id="KW-0812">Transmembrane</keyword>
<keyword evidence="1" id="KW-0472">Membrane</keyword>
<dbReference type="AlphaFoldDB" id="A0A6J6DXV7"/>
<feature type="transmembrane region" description="Helical" evidence="1">
    <location>
        <begin position="31"/>
        <end position="50"/>
    </location>
</feature>
<proteinExistence type="predicted"/>
<name>A0A6J6DXV7_9ZZZZ</name>
<protein>
    <submittedName>
        <fullName evidence="2">Unannotated protein</fullName>
    </submittedName>
</protein>
<evidence type="ECO:0000256" key="1">
    <source>
        <dbReference type="SAM" id="Phobius"/>
    </source>
</evidence>
<organism evidence="2">
    <name type="scientific">freshwater metagenome</name>
    <dbReference type="NCBI Taxonomy" id="449393"/>
    <lineage>
        <taxon>unclassified sequences</taxon>
        <taxon>metagenomes</taxon>
        <taxon>ecological metagenomes</taxon>
    </lineage>
</organism>
<gene>
    <name evidence="2" type="ORF">UFOPK1650_00603</name>
</gene>
<accession>A0A6J6DXV7</accession>
<dbReference type="EMBL" id="CAEZTJ010000074">
    <property type="protein sequence ID" value="CAB4568981.1"/>
    <property type="molecule type" value="Genomic_DNA"/>
</dbReference>
<feature type="transmembrane region" description="Helical" evidence="1">
    <location>
        <begin position="7"/>
        <end position="25"/>
    </location>
</feature>
<evidence type="ECO:0000313" key="2">
    <source>
        <dbReference type="EMBL" id="CAB4568981.1"/>
    </source>
</evidence>
<reference evidence="2" key="1">
    <citation type="submission" date="2020-05" db="EMBL/GenBank/DDBJ databases">
        <authorList>
            <person name="Chiriac C."/>
            <person name="Salcher M."/>
            <person name="Ghai R."/>
            <person name="Kavagutti S V."/>
        </authorList>
    </citation>
    <scope>NUCLEOTIDE SEQUENCE</scope>
</reference>
<sequence>MREAITVITVGIVGWAIYLVFALASNADSKAIYTALVGIILGLVGIRYTIRRGRREKI</sequence>